<feature type="compositionally biased region" description="Polar residues" evidence="1">
    <location>
        <begin position="365"/>
        <end position="382"/>
    </location>
</feature>
<feature type="region of interest" description="Disordered" evidence="1">
    <location>
        <begin position="469"/>
        <end position="537"/>
    </location>
</feature>
<feature type="region of interest" description="Disordered" evidence="1">
    <location>
        <begin position="330"/>
        <end position="382"/>
    </location>
</feature>
<feature type="compositionally biased region" description="Basic and acidic residues" evidence="1">
    <location>
        <begin position="490"/>
        <end position="508"/>
    </location>
</feature>
<organism evidence="3 4">
    <name type="scientific">Novipirellula aureliae</name>
    <dbReference type="NCBI Taxonomy" id="2527966"/>
    <lineage>
        <taxon>Bacteria</taxon>
        <taxon>Pseudomonadati</taxon>
        <taxon>Planctomycetota</taxon>
        <taxon>Planctomycetia</taxon>
        <taxon>Pirellulales</taxon>
        <taxon>Pirellulaceae</taxon>
        <taxon>Novipirellula</taxon>
    </lineage>
</organism>
<evidence type="ECO:0000313" key="3">
    <source>
        <dbReference type="EMBL" id="TWU45942.1"/>
    </source>
</evidence>
<dbReference type="Proteomes" id="UP000315471">
    <property type="component" value="Unassembled WGS sequence"/>
</dbReference>
<feature type="compositionally biased region" description="Basic and acidic residues" evidence="1">
    <location>
        <begin position="204"/>
        <end position="218"/>
    </location>
</feature>
<accession>A0A5C6EAA7</accession>
<dbReference type="AlphaFoldDB" id="A0A5C6EAA7"/>
<sequence>MGDIQTSSFSRNHSATIAAERGVSTNQFNLAAGGSSLSIMDAFADLFSQMGATALAPSPTSNEDGKSFADLNDDASNPATESSEKQDEAPAAESEPGNSSEPTPVLVSSDNVAVEEPLAKRSREEQTVESSNQETIRSEPDLTNRGKQQLDPQAKAPVDSNIGNSTVETAANGSATPSVTHLPANAPQPNDPSGEEATQQKSTVAEKLDTKPALRDPKTQPSEMEDATVPKVEEESFHSDEGDQNHRESRRERRDSRENSAGAKQSLAEKNTVGQERSAEQKAMKVAQSAASADASASVESSSQTMSATKPTIGHPATVDAAAAATRTAATAATASSTNTVRRAGITRATSPASPTPIPTNATNLGSDTAGKTTNSGDQPSTTDLISRAKLIQRVSKAFQHLGSNGGQIRIRLAPAELGTVRLEMQVSDRKMQTRVIAETEAAAAALREHLPELRMRLESQGIQMEKMSVEVESETHSNDQSGGESFAQDDPRNSNRSRDPRKADHRSASKATTSTYAPKSLPVTRPLVTSGVDVQL</sequence>
<dbReference type="EMBL" id="SJPY01000001">
    <property type="protein sequence ID" value="TWU45942.1"/>
    <property type="molecule type" value="Genomic_DNA"/>
</dbReference>
<keyword evidence="4" id="KW-1185">Reference proteome</keyword>
<feature type="domain" description="Flagellar hook-length control protein-like C-terminal" evidence="2">
    <location>
        <begin position="400"/>
        <end position="477"/>
    </location>
</feature>
<feature type="region of interest" description="Disordered" evidence="1">
    <location>
        <begin position="54"/>
        <end position="313"/>
    </location>
</feature>
<keyword evidence="3" id="KW-0282">Flagellum</keyword>
<protein>
    <submittedName>
        <fullName evidence="3">Flagellar hook-length control protein</fullName>
    </submittedName>
</protein>
<evidence type="ECO:0000256" key="1">
    <source>
        <dbReference type="SAM" id="MobiDB-lite"/>
    </source>
</evidence>
<feature type="compositionally biased region" description="Basic and acidic residues" evidence="1">
    <location>
        <begin position="469"/>
        <end position="478"/>
    </location>
</feature>
<evidence type="ECO:0000259" key="2">
    <source>
        <dbReference type="Pfam" id="PF02120"/>
    </source>
</evidence>
<dbReference type="Gene3D" id="3.30.750.140">
    <property type="match status" value="1"/>
</dbReference>
<name>A0A5C6EAA7_9BACT</name>
<feature type="compositionally biased region" description="Low complexity" evidence="1">
    <location>
        <begin position="284"/>
        <end position="309"/>
    </location>
</feature>
<feature type="compositionally biased region" description="Basic and acidic residues" evidence="1">
    <location>
        <begin position="117"/>
        <end position="126"/>
    </location>
</feature>
<dbReference type="OrthoDB" id="292717at2"/>
<feature type="compositionally biased region" description="Basic and acidic residues" evidence="1">
    <location>
        <begin position="231"/>
        <end position="258"/>
    </location>
</feature>
<proteinExistence type="predicted"/>
<feature type="compositionally biased region" description="Polar residues" evidence="1">
    <location>
        <begin position="161"/>
        <end position="179"/>
    </location>
</feature>
<dbReference type="InterPro" id="IPR038610">
    <property type="entry name" value="FliK-like_C_sf"/>
</dbReference>
<feature type="compositionally biased region" description="Polar residues" evidence="1">
    <location>
        <begin position="96"/>
        <end position="111"/>
    </location>
</feature>
<dbReference type="RefSeq" id="WP_146598551.1">
    <property type="nucleotide sequence ID" value="NZ_SJPY01000001.1"/>
</dbReference>
<feature type="compositionally biased region" description="Low complexity" evidence="1">
    <location>
        <begin position="330"/>
        <end position="364"/>
    </location>
</feature>
<gene>
    <name evidence="3" type="ORF">Q31b_11180</name>
</gene>
<evidence type="ECO:0000313" key="4">
    <source>
        <dbReference type="Proteomes" id="UP000315471"/>
    </source>
</evidence>
<comment type="caution">
    <text evidence="3">The sequence shown here is derived from an EMBL/GenBank/DDBJ whole genome shotgun (WGS) entry which is preliminary data.</text>
</comment>
<dbReference type="InterPro" id="IPR021136">
    <property type="entry name" value="Flagellar_hook_control-like_C"/>
</dbReference>
<dbReference type="CDD" id="cd17470">
    <property type="entry name" value="T3SS_Flik_C"/>
    <property type="match status" value="1"/>
</dbReference>
<keyword evidence="3" id="KW-0969">Cilium</keyword>
<reference evidence="3 4" key="1">
    <citation type="submission" date="2019-02" db="EMBL/GenBank/DDBJ databases">
        <title>Deep-cultivation of Planctomycetes and their phenomic and genomic characterization uncovers novel biology.</title>
        <authorList>
            <person name="Wiegand S."/>
            <person name="Jogler M."/>
            <person name="Boedeker C."/>
            <person name="Pinto D."/>
            <person name="Vollmers J."/>
            <person name="Rivas-Marin E."/>
            <person name="Kohn T."/>
            <person name="Peeters S.H."/>
            <person name="Heuer A."/>
            <person name="Rast P."/>
            <person name="Oberbeckmann S."/>
            <person name="Bunk B."/>
            <person name="Jeske O."/>
            <person name="Meyerdierks A."/>
            <person name="Storesund J.E."/>
            <person name="Kallscheuer N."/>
            <person name="Luecker S."/>
            <person name="Lage O.M."/>
            <person name="Pohl T."/>
            <person name="Merkel B.J."/>
            <person name="Hornburger P."/>
            <person name="Mueller R.-W."/>
            <person name="Bruemmer F."/>
            <person name="Labrenz M."/>
            <person name="Spormann A.M."/>
            <person name="Op Den Camp H."/>
            <person name="Overmann J."/>
            <person name="Amann R."/>
            <person name="Jetten M.S.M."/>
            <person name="Mascher T."/>
            <person name="Medema M.H."/>
            <person name="Devos D.P."/>
            <person name="Kaster A.-K."/>
            <person name="Ovreas L."/>
            <person name="Rohde M."/>
            <person name="Galperin M.Y."/>
            <person name="Jogler C."/>
        </authorList>
    </citation>
    <scope>NUCLEOTIDE SEQUENCE [LARGE SCALE GENOMIC DNA]</scope>
    <source>
        <strain evidence="3 4">Q31b</strain>
    </source>
</reference>
<dbReference type="Pfam" id="PF02120">
    <property type="entry name" value="Flg_hook"/>
    <property type="match status" value="1"/>
</dbReference>
<keyword evidence="3" id="KW-0966">Cell projection</keyword>